<accession>A0AAD5XFW4</accession>
<gene>
    <name evidence="3" type="ORF">HK100_007237</name>
</gene>
<dbReference type="EMBL" id="JADGJH010000340">
    <property type="protein sequence ID" value="KAJ3130894.1"/>
    <property type="molecule type" value="Genomic_DNA"/>
</dbReference>
<proteinExistence type="predicted"/>
<reference evidence="3" key="1">
    <citation type="submission" date="2020-05" db="EMBL/GenBank/DDBJ databases">
        <title>Phylogenomic resolution of chytrid fungi.</title>
        <authorList>
            <person name="Stajich J.E."/>
            <person name="Amses K."/>
            <person name="Simmons R."/>
            <person name="Seto K."/>
            <person name="Myers J."/>
            <person name="Bonds A."/>
            <person name="Quandt C.A."/>
            <person name="Barry K."/>
            <person name="Liu P."/>
            <person name="Grigoriev I."/>
            <person name="Longcore J.E."/>
            <person name="James T.Y."/>
        </authorList>
    </citation>
    <scope>NUCLEOTIDE SEQUENCE</scope>
    <source>
        <strain evidence="3">JEL0513</strain>
    </source>
</reference>
<keyword evidence="2" id="KW-0472">Membrane</keyword>
<keyword evidence="2" id="KW-0812">Transmembrane</keyword>
<feature type="region of interest" description="Disordered" evidence="1">
    <location>
        <begin position="198"/>
        <end position="222"/>
    </location>
</feature>
<feature type="non-terminal residue" evidence="3">
    <location>
        <position position="379"/>
    </location>
</feature>
<feature type="transmembrane region" description="Helical" evidence="2">
    <location>
        <begin position="226"/>
        <end position="249"/>
    </location>
</feature>
<evidence type="ECO:0000313" key="3">
    <source>
        <dbReference type="EMBL" id="KAJ3130894.1"/>
    </source>
</evidence>
<dbReference type="AlphaFoldDB" id="A0AAD5XFW4"/>
<evidence type="ECO:0000313" key="4">
    <source>
        <dbReference type="Proteomes" id="UP001211907"/>
    </source>
</evidence>
<keyword evidence="4" id="KW-1185">Reference proteome</keyword>
<evidence type="ECO:0000256" key="2">
    <source>
        <dbReference type="SAM" id="Phobius"/>
    </source>
</evidence>
<name>A0AAD5XFW4_9FUNG</name>
<protein>
    <submittedName>
        <fullName evidence="3">Uncharacterized protein</fullName>
    </submittedName>
</protein>
<feature type="compositionally biased region" description="Low complexity" evidence="1">
    <location>
        <begin position="202"/>
        <end position="222"/>
    </location>
</feature>
<dbReference type="Proteomes" id="UP001211907">
    <property type="component" value="Unassembled WGS sequence"/>
</dbReference>
<sequence>MEWYTIEERYSGVGCTGNVSLVQFEAVSSDACNNDTNTNTDANSALVCSSDAYGSYRWSSCQSAPGAEIRNGSATYLGAAAIRTGFAAVTYFDWSDTLCTGSINRTVHYALGGCVRFAIAGTTIRSFSVELTGNDGTLLSTTRYSDLACTTGEEVEAYALGPTNNSCVAGPQDVNRLAVKLSNSASVSMSVPLSLSDSVNGTSANTNNTTATDTTSSTATGPSSSVIAGAVVAVVVIVVALLLAVSFFLRRRRRLAATNSINAAPLPQSLSPAPKYVIDTVFPSGPLFRDRSLLRYTHPSPPSNVGSNVSANITSPTTGITLNHSFIVAASTPSNSLARNLFSGSELGLSPIPLLWSLDEVSSWIFWHGGNVKTEHLVH</sequence>
<comment type="caution">
    <text evidence="3">The sequence shown here is derived from an EMBL/GenBank/DDBJ whole genome shotgun (WGS) entry which is preliminary data.</text>
</comment>
<keyword evidence="2" id="KW-1133">Transmembrane helix</keyword>
<evidence type="ECO:0000256" key="1">
    <source>
        <dbReference type="SAM" id="MobiDB-lite"/>
    </source>
</evidence>
<organism evidence="3 4">
    <name type="scientific">Physocladia obscura</name>
    <dbReference type="NCBI Taxonomy" id="109957"/>
    <lineage>
        <taxon>Eukaryota</taxon>
        <taxon>Fungi</taxon>
        <taxon>Fungi incertae sedis</taxon>
        <taxon>Chytridiomycota</taxon>
        <taxon>Chytridiomycota incertae sedis</taxon>
        <taxon>Chytridiomycetes</taxon>
        <taxon>Chytridiales</taxon>
        <taxon>Chytriomycetaceae</taxon>
        <taxon>Physocladia</taxon>
    </lineage>
</organism>